<dbReference type="RefSeq" id="WP_084225040.1">
    <property type="nucleotide sequence ID" value="NZ_CADFGF010000002.1"/>
</dbReference>
<reference evidence="5" key="1">
    <citation type="journal article" date="2015" name="Genome Announc.">
        <title>Draft Genome Sequence of the Polyhydroxyalkanoate-Producing Bacterium Burkholderia sacchari LMG 19450 Isolated from Brazilian Sugarcane Plantation Soil.</title>
        <authorList>
            <person name="Alexandrino P.M."/>
            <person name="Mendonca T.T."/>
            <person name="Guaman Bautista L.P."/>
            <person name="Cherix J."/>
            <person name="Lozano-Sakalauskas G.C."/>
            <person name="Fujita A."/>
            <person name="Ramos Filho E."/>
            <person name="Long P."/>
            <person name="Padilla G."/>
            <person name="Taciro M.K."/>
            <person name="Gomez J.G."/>
            <person name="Silva L.F."/>
        </authorList>
    </citation>
    <scope>NUCLEOTIDE SEQUENCE</scope>
    <source>
        <strain evidence="5">LMG 19450</strain>
    </source>
</reference>
<dbReference type="InterPro" id="IPR035418">
    <property type="entry name" value="AraC-bd_2"/>
</dbReference>
<dbReference type="Gene3D" id="1.10.10.60">
    <property type="entry name" value="Homeodomain-like"/>
    <property type="match status" value="1"/>
</dbReference>
<evidence type="ECO:0000256" key="2">
    <source>
        <dbReference type="ARBA" id="ARBA00023125"/>
    </source>
</evidence>
<keyword evidence="6" id="KW-1185">Reference proteome</keyword>
<dbReference type="Pfam" id="PF12833">
    <property type="entry name" value="HTH_18"/>
    <property type="match status" value="1"/>
</dbReference>
<dbReference type="PRINTS" id="PR00032">
    <property type="entry name" value="HTHARAC"/>
</dbReference>
<dbReference type="EMBL" id="JTDB02000001">
    <property type="protein sequence ID" value="NLP60095.1"/>
    <property type="molecule type" value="Genomic_DNA"/>
</dbReference>
<dbReference type="InterPro" id="IPR050204">
    <property type="entry name" value="AraC_XylS_family_regulators"/>
</dbReference>
<keyword evidence="2" id="KW-0238">DNA-binding</keyword>
<keyword evidence="3" id="KW-0804">Transcription</keyword>
<dbReference type="GO" id="GO:0003700">
    <property type="term" value="F:DNA-binding transcription factor activity"/>
    <property type="evidence" value="ECO:0007669"/>
    <property type="project" value="InterPro"/>
</dbReference>
<dbReference type="Proteomes" id="UP000030460">
    <property type="component" value="Unassembled WGS sequence"/>
</dbReference>
<evidence type="ECO:0000313" key="5">
    <source>
        <dbReference type="EMBL" id="NLP60095.1"/>
    </source>
</evidence>
<comment type="caution">
    <text evidence="5">The sequence shown here is derived from an EMBL/GenBank/DDBJ whole genome shotgun (WGS) entry which is preliminary data.</text>
</comment>
<dbReference type="SUPFAM" id="SSF46689">
    <property type="entry name" value="Homeodomain-like"/>
    <property type="match status" value="1"/>
</dbReference>
<name>A0A8T6Z594_9BURK</name>
<feature type="domain" description="HTH araC/xylS-type" evidence="4">
    <location>
        <begin position="213"/>
        <end position="314"/>
    </location>
</feature>
<accession>A0A8T6Z594</accession>
<dbReference type="PANTHER" id="PTHR46796">
    <property type="entry name" value="HTH-TYPE TRANSCRIPTIONAL ACTIVATOR RHAS-RELATED"/>
    <property type="match status" value="1"/>
</dbReference>
<organism evidence="5 6">
    <name type="scientific">Paraburkholderia sacchari</name>
    <dbReference type="NCBI Taxonomy" id="159450"/>
    <lineage>
        <taxon>Bacteria</taxon>
        <taxon>Pseudomonadati</taxon>
        <taxon>Pseudomonadota</taxon>
        <taxon>Betaproteobacteria</taxon>
        <taxon>Burkholderiales</taxon>
        <taxon>Burkholderiaceae</taxon>
        <taxon>Paraburkholderia</taxon>
    </lineage>
</organism>
<evidence type="ECO:0000259" key="4">
    <source>
        <dbReference type="PROSITE" id="PS01124"/>
    </source>
</evidence>
<dbReference type="AlphaFoldDB" id="A0A8T6Z594"/>
<proteinExistence type="predicted"/>
<dbReference type="InterPro" id="IPR018060">
    <property type="entry name" value="HTH_AraC"/>
</dbReference>
<dbReference type="InterPro" id="IPR020449">
    <property type="entry name" value="Tscrpt_reg_AraC-type_HTH"/>
</dbReference>
<evidence type="ECO:0000256" key="3">
    <source>
        <dbReference type="ARBA" id="ARBA00023163"/>
    </source>
</evidence>
<dbReference type="PROSITE" id="PS01124">
    <property type="entry name" value="HTH_ARAC_FAMILY_2"/>
    <property type="match status" value="1"/>
</dbReference>
<evidence type="ECO:0000313" key="6">
    <source>
        <dbReference type="Proteomes" id="UP000030460"/>
    </source>
</evidence>
<reference evidence="5" key="2">
    <citation type="submission" date="2020-04" db="EMBL/GenBank/DDBJ databases">
        <authorList>
            <person name="Alexandrino P."/>
            <person name="Mendonca T."/>
            <person name="Guaman L."/>
            <person name="Cherix J."/>
            <person name="Lozano-Sakalauskas G."/>
            <person name="Fujita A."/>
            <person name="Filho E.R."/>
            <person name="Long P."/>
            <person name="Padilla G."/>
            <person name="Taciro M.K."/>
            <person name="Gomez J.G."/>
            <person name="Silva L.F."/>
            <person name="Torres M."/>
        </authorList>
    </citation>
    <scope>NUCLEOTIDE SEQUENCE</scope>
    <source>
        <strain evidence="5">LMG 19450</strain>
    </source>
</reference>
<dbReference type="SMART" id="SM00342">
    <property type="entry name" value="HTH_ARAC"/>
    <property type="match status" value="1"/>
</dbReference>
<gene>
    <name evidence="5" type="ORF">NH14_002800</name>
</gene>
<dbReference type="Pfam" id="PF14525">
    <property type="entry name" value="AraC_binding_2"/>
    <property type="match status" value="1"/>
</dbReference>
<protein>
    <submittedName>
        <fullName evidence="5">Helix-turn-helix domain-containing protein</fullName>
    </submittedName>
</protein>
<keyword evidence="1" id="KW-0805">Transcription regulation</keyword>
<dbReference type="InterPro" id="IPR009057">
    <property type="entry name" value="Homeodomain-like_sf"/>
</dbReference>
<sequence length="329" mass="36686">MKEPAPESAATPADRLEAWAHQVEESCVPMVYSMTSDGAFEGEMLAVENGGVHVSRIAAVDHVAKYRRRAMSSIEDDYLLVSIQSRNRSAIEQDGRVAVVYPGDMVLFDASRDFEWHFSGEHYTVRFPRQLLTGLAPLSRQHTAVRIPGEDGIRRIATEHVATVHRELLLEPTCGEARAGLAGVTAHLVAVALADFFNRMPTADTNLKTMHILRARRFIDEHLRDPELNPDRVAAALGLSSRYLYRLFSREHESMSERIITGRLDGCAAWLRQPAYAHLSITEIAMTWGFNDPSHFSRAFRRHAGVSAREYRRLSGVGAGVHRLGCVAS</sequence>
<evidence type="ECO:0000256" key="1">
    <source>
        <dbReference type="ARBA" id="ARBA00023015"/>
    </source>
</evidence>
<dbReference type="PANTHER" id="PTHR46796:SF6">
    <property type="entry name" value="ARAC SUBFAMILY"/>
    <property type="match status" value="1"/>
</dbReference>
<dbReference type="OrthoDB" id="9178898at2"/>
<dbReference type="GO" id="GO:0043565">
    <property type="term" value="F:sequence-specific DNA binding"/>
    <property type="evidence" value="ECO:0007669"/>
    <property type="project" value="InterPro"/>
</dbReference>